<comment type="caution">
    <text evidence="3">The sequence shown here is derived from an EMBL/GenBank/DDBJ whole genome shotgun (WGS) entry which is preliminary data.</text>
</comment>
<dbReference type="Gene3D" id="1.20.1050.10">
    <property type="match status" value="1"/>
</dbReference>
<evidence type="ECO:0000259" key="1">
    <source>
        <dbReference type="PROSITE" id="PS50404"/>
    </source>
</evidence>
<dbReference type="PROSITE" id="PS50405">
    <property type="entry name" value="GST_CTER"/>
    <property type="match status" value="1"/>
</dbReference>
<evidence type="ECO:0000313" key="3">
    <source>
        <dbReference type="EMBL" id="TFW18000.1"/>
    </source>
</evidence>
<dbReference type="PANTHER" id="PTHR44051">
    <property type="entry name" value="GLUTATHIONE S-TRANSFERASE-RELATED"/>
    <property type="match status" value="1"/>
</dbReference>
<dbReference type="InterPro" id="IPR040079">
    <property type="entry name" value="Glutathione_S-Trfase"/>
</dbReference>
<evidence type="ECO:0000313" key="4">
    <source>
        <dbReference type="Proteomes" id="UP000297729"/>
    </source>
</evidence>
<dbReference type="AlphaFoldDB" id="A0A4Y9SBI2"/>
<dbReference type="InterPro" id="IPR036249">
    <property type="entry name" value="Thioredoxin-like_sf"/>
</dbReference>
<dbReference type="PROSITE" id="PS50404">
    <property type="entry name" value="GST_NTER"/>
    <property type="match status" value="1"/>
</dbReference>
<feature type="domain" description="GST C-terminal" evidence="2">
    <location>
        <begin position="89"/>
        <end position="211"/>
    </location>
</feature>
<sequence>MSLTLYYHPLASFCHKVLIALYENGTQFEKRIINLGEEADRAELESIWPLCKFPVLRDHTPLRDVPETSIIIEYLDQHHPGAQLMIPQNRDDALDVRLWDRFFDNYVQEPMQTIVNAHLTGMMCDQTKERTKLKTAYKMIERRMATRSWMCGEAFSLADCAAAPALFYAHTLLPFPEEYHHLQSYFERLVTRPSVKQVLDEAKPYFSMYPFAKDIPERFL</sequence>
<dbReference type="SUPFAM" id="SSF52833">
    <property type="entry name" value="Thioredoxin-like"/>
    <property type="match status" value="1"/>
</dbReference>
<dbReference type="GO" id="GO:0016740">
    <property type="term" value="F:transferase activity"/>
    <property type="evidence" value="ECO:0007669"/>
    <property type="project" value="UniProtKB-KW"/>
</dbReference>
<dbReference type="RefSeq" id="WP_135203184.1">
    <property type="nucleotide sequence ID" value="NZ_SPVG01000191.1"/>
</dbReference>
<proteinExistence type="predicted"/>
<keyword evidence="4" id="KW-1185">Reference proteome</keyword>
<dbReference type="Pfam" id="PF13417">
    <property type="entry name" value="GST_N_3"/>
    <property type="match status" value="1"/>
</dbReference>
<dbReference type="Proteomes" id="UP000297729">
    <property type="component" value="Unassembled WGS sequence"/>
</dbReference>
<dbReference type="SUPFAM" id="SSF47616">
    <property type="entry name" value="GST C-terminal domain-like"/>
    <property type="match status" value="1"/>
</dbReference>
<name>A0A4Y9SBI2_9BURK</name>
<dbReference type="EMBL" id="SPVG01000191">
    <property type="protein sequence ID" value="TFW18000.1"/>
    <property type="molecule type" value="Genomic_DNA"/>
</dbReference>
<dbReference type="SFLD" id="SFLDS00019">
    <property type="entry name" value="Glutathione_Transferase_(cytos"/>
    <property type="match status" value="1"/>
</dbReference>
<dbReference type="CDD" id="cd00570">
    <property type="entry name" value="GST_N_family"/>
    <property type="match status" value="1"/>
</dbReference>
<feature type="domain" description="GST N-terminal" evidence="1">
    <location>
        <begin position="1"/>
        <end position="83"/>
    </location>
</feature>
<dbReference type="Gene3D" id="3.40.30.10">
    <property type="entry name" value="Glutaredoxin"/>
    <property type="match status" value="1"/>
</dbReference>
<evidence type="ECO:0000259" key="2">
    <source>
        <dbReference type="PROSITE" id="PS50405"/>
    </source>
</evidence>
<dbReference type="InterPro" id="IPR036282">
    <property type="entry name" value="Glutathione-S-Trfase_C_sf"/>
</dbReference>
<keyword evidence="3" id="KW-0808">Transferase</keyword>
<dbReference type="InterPro" id="IPR004045">
    <property type="entry name" value="Glutathione_S-Trfase_N"/>
</dbReference>
<accession>A0A4Y9SBI2</accession>
<dbReference type="Pfam" id="PF00043">
    <property type="entry name" value="GST_C"/>
    <property type="match status" value="1"/>
</dbReference>
<reference evidence="3 4" key="1">
    <citation type="submission" date="2019-03" db="EMBL/GenBank/DDBJ databases">
        <title>Draft Genome Sequence of Duganella callidus sp. nov., a Novel Duganella Species Isolated from Cultivated Soil.</title>
        <authorList>
            <person name="Raths R."/>
            <person name="Peta V."/>
            <person name="Bucking H."/>
        </authorList>
    </citation>
    <scope>NUCLEOTIDE SEQUENCE [LARGE SCALE GENOMIC DNA]</scope>
    <source>
        <strain evidence="3 4">DN04</strain>
    </source>
</reference>
<dbReference type="InterPro" id="IPR010987">
    <property type="entry name" value="Glutathione-S-Trfase_C-like"/>
</dbReference>
<dbReference type="SFLD" id="SFLDG00358">
    <property type="entry name" value="Main_(cytGST)"/>
    <property type="match status" value="1"/>
</dbReference>
<dbReference type="OrthoDB" id="9782992at2"/>
<gene>
    <name evidence="3" type="ORF">E4L98_19375</name>
</gene>
<organism evidence="3 4">
    <name type="scientific">Duganella callida</name>
    <dbReference type="NCBI Taxonomy" id="2561932"/>
    <lineage>
        <taxon>Bacteria</taxon>
        <taxon>Pseudomonadati</taxon>
        <taxon>Pseudomonadota</taxon>
        <taxon>Betaproteobacteria</taxon>
        <taxon>Burkholderiales</taxon>
        <taxon>Oxalobacteraceae</taxon>
        <taxon>Telluria group</taxon>
        <taxon>Duganella</taxon>
    </lineage>
</organism>
<protein>
    <submittedName>
        <fullName evidence="3">Glutathione S-transferase family protein</fullName>
    </submittedName>
</protein>
<dbReference type="InterPro" id="IPR004046">
    <property type="entry name" value="GST_C"/>
</dbReference>
<dbReference type="PANTHER" id="PTHR44051:SF8">
    <property type="entry name" value="GLUTATHIONE S-TRANSFERASE GSTA"/>
    <property type="match status" value="1"/>
</dbReference>
<dbReference type="CDD" id="cd00299">
    <property type="entry name" value="GST_C_family"/>
    <property type="match status" value="1"/>
</dbReference>